<sequence>MLQKSARAKQLLGLGRPVELRHQSLVLLNSRGREPSWEFLRRQKWPDGDRVGVVLNTPVWVPATATRVVIYAGLEKKWQTVAHTLPRPSGFVWFAPRLADINHKAGYRPEYIQFEVNSKFAPLAALLLEYIFREGWYEPDRRLPLMVVRGGEDTYAASAYSPPVVADCLSFPDDHGDSLNAVVVPCAFANLAELYHGRHSAASNHRLGLALDLNDFNFTGVTDGPPNPISRSLRQYKRDAMHRLDARHLPAWVFRAAKWLGLRLPQEWTYFGYHTDWQHLDVGTK</sequence>
<evidence type="ECO:0000313" key="1">
    <source>
        <dbReference type="EMBL" id="HGF33885.1"/>
    </source>
</evidence>
<accession>A0A7C3Z1L7</accession>
<dbReference type="InterPro" id="IPR009045">
    <property type="entry name" value="Zn_M74/Hedgehog-like"/>
</dbReference>
<comment type="caution">
    <text evidence="1">The sequence shown here is derived from an EMBL/GenBank/DDBJ whole genome shotgun (WGS) entry which is preliminary data.</text>
</comment>
<reference evidence="1" key="1">
    <citation type="journal article" date="2020" name="mSystems">
        <title>Genome- and Community-Level Interaction Insights into Carbon Utilization and Element Cycling Functions of Hydrothermarchaeota in Hydrothermal Sediment.</title>
        <authorList>
            <person name="Zhou Z."/>
            <person name="Liu Y."/>
            <person name="Xu W."/>
            <person name="Pan J."/>
            <person name="Luo Z.H."/>
            <person name="Li M."/>
        </authorList>
    </citation>
    <scope>NUCLEOTIDE SEQUENCE [LARGE SCALE GENOMIC DNA]</scope>
    <source>
        <strain evidence="1">SpSt-897</strain>
    </source>
</reference>
<dbReference type="EMBL" id="DTMF01000146">
    <property type="protein sequence ID" value="HGF33885.1"/>
    <property type="molecule type" value="Genomic_DNA"/>
</dbReference>
<protein>
    <submittedName>
        <fullName evidence="1">Uncharacterized protein</fullName>
    </submittedName>
</protein>
<name>A0A7C3Z1L7_9BACT</name>
<organism evidence="1">
    <name type="scientific">Desulfobacca acetoxidans</name>
    <dbReference type="NCBI Taxonomy" id="60893"/>
    <lineage>
        <taxon>Bacteria</taxon>
        <taxon>Pseudomonadati</taxon>
        <taxon>Thermodesulfobacteriota</taxon>
        <taxon>Desulfobaccia</taxon>
        <taxon>Desulfobaccales</taxon>
        <taxon>Desulfobaccaceae</taxon>
        <taxon>Desulfobacca</taxon>
    </lineage>
</organism>
<dbReference type="SUPFAM" id="SSF55166">
    <property type="entry name" value="Hedgehog/DD-peptidase"/>
    <property type="match status" value="1"/>
</dbReference>
<dbReference type="AlphaFoldDB" id="A0A7C3Z1L7"/>
<gene>
    <name evidence="1" type="ORF">ENW96_05775</name>
</gene>
<proteinExistence type="predicted"/>